<reference evidence="7" key="4">
    <citation type="submission" date="2025-09" db="UniProtKB">
        <authorList>
            <consortium name="Ensembl"/>
        </authorList>
    </citation>
    <scope>IDENTIFICATION</scope>
</reference>
<dbReference type="Ensembl" id="ENSCINT00000035391.1">
    <property type="protein sequence ID" value="ENSCINP00000033472.1"/>
    <property type="gene ID" value="ENSCING00000023341.1"/>
</dbReference>
<accession>H2XUY8</accession>
<evidence type="ECO:0000256" key="2">
    <source>
        <dbReference type="ARBA" id="ARBA00022692"/>
    </source>
</evidence>
<keyword evidence="2 6" id="KW-0812">Transmembrane</keyword>
<dbReference type="GeneID" id="100183220"/>
<sequence length="155" mass="17200">MANEDTGENSTNAPLAVAADTTQTERRKHSSFVGQIIEVRDKKGLFHAAIPIVPSCISWICLLFNLFTPGIGTFIMAICTLCGCKTNSVKPNKCKDFALNILCGFLQLILAVILVGWIWSIYWGINIVTIANETEERKKADRKRQPIYKPDDGNV</sequence>
<evidence type="ECO:0000256" key="6">
    <source>
        <dbReference type="SAM" id="Phobius"/>
    </source>
</evidence>
<dbReference type="Pfam" id="PF15795">
    <property type="entry name" value="Spec3"/>
    <property type="match status" value="1"/>
</dbReference>
<evidence type="ECO:0000313" key="7">
    <source>
        <dbReference type="Ensembl" id="ENSCINP00000033472.1"/>
    </source>
</evidence>
<evidence type="ECO:0000256" key="3">
    <source>
        <dbReference type="ARBA" id="ARBA00022989"/>
    </source>
</evidence>
<feature type="region of interest" description="Disordered" evidence="5">
    <location>
        <begin position="1"/>
        <end position="23"/>
    </location>
</feature>
<dbReference type="GeneTree" id="ENSGT00390000008003"/>
<dbReference type="GO" id="GO:0016020">
    <property type="term" value="C:membrane"/>
    <property type="evidence" value="ECO:0007669"/>
    <property type="project" value="UniProtKB-SubCell"/>
</dbReference>
<evidence type="ECO:0000256" key="1">
    <source>
        <dbReference type="ARBA" id="ARBA00004141"/>
    </source>
</evidence>
<keyword evidence="8" id="KW-1185">Reference proteome</keyword>
<accession>A0A1W2WMK9</accession>
<keyword evidence="3 6" id="KW-1133">Transmembrane helix</keyword>
<dbReference type="RefSeq" id="XP_002130316.1">
    <property type="nucleotide sequence ID" value="XM_002130280.5"/>
</dbReference>
<dbReference type="EMBL" id="EAAA01000794">
    <property type="status" value="NOT_ANNOTATED_CDS"/>
    <property type="molecule type" value="Genomic_DNA"/>
</dbReference>
<organism evidence="7 8">
    <name type="scientific">Ciona intestinalis</name>
    <name type="common">Transparent sea squirt</name>
    <name type="synonym">Ascidia intestinalis</name>
    <dbReference type="NCBI Taxonomy" id="7719"/>
    <lineage>
        <taxon>Eukaryota</taxon>
        <taxon>Metazoa</taxon>
        <taxon>Chordata</taxon>
        <taxon>Tunicata</taxon>
        <taxon>Ascidiacea</taxon>
        <taxon>Phlebobranchia</taxon>
        <taxon>Cionidae</taxon>
        <taxon>Ciona</taxon>
    </lineage>
</organism>
<reference evidence="7" key="2">
    <citation type="journal article" date="2008" name="Genome Biol.">
        <title>Improved genome assembly and evidence-based global gene model set for the chordate Ciona intestinalis: new insight into intron and operon populations.</title>
        <authorList>
            <person name="Satou Y."/>
            <person name="Mineta K."/>
            <person name="Ogasawara M."/>
            <person name="Sasakura Y."/>
            <person name="Shoguchi E."/>
            <person name="Ueno K."/>
            <person name="Yamada L."/>
            <person name="Matsumoto J."/>
            <person name="Wasserscheid J."/>
            <person name="Dewar K."/>
            <person name="Wiley G.B."/>
            <person name="Macmil S.L."/>
            <person name="Roe B.A."/>
            <person name="Zeller R.W."/>
            <person name="Hastings K.E."/>
            <person name="Lemaire P."/>
            <person name="Lindquist E."/>
            <person name="Endo T."/>
            <person name="Hotta K."/>
            <person name="Inaba K."/>
        </authorList>
    </citation>
    <scope>NUCLEOTIDE SEQUENCE [LARGE SCALE GENOMIC DNA]</scope>
    <source>
        <strain evidence="7">wild type</strain>
    </source>
</reference>
<dbReference type="AlphaFoldDB" id="H2XUY8"/>
<feature type="transmembrane region" description="Helical" evidence="6">
    <location>
        <begin position="57"/>
        <end position="85"/>
    </location>
</feature>
<dbReference type="OMA" id="ILWGMNF"/>
<dbReference type="Proteomes" id="UP000008144">
    <property type="component" value="Chromosome 11"/>
</dbReference>
<protein>
    <submittedName>
        <fullName evidence="7">Protein stum homolog</fullName>
    </submittedName>
</protein>
<dbReference type="PANTHER" id="PTHR21676:SF1">
    <property type="entry name" value="PROTEIN STUM HOMOLOG"/>
    <property type="match status" value="1"/>
</dbReference>
<evidence type="ECO:0000313" key="8">
    <source>
        <dbReference type="Proteomes" id="UP000008144"/>
    </source>
</evidence>
<dbReference type="KEGG" id="cin:100183220"/>
<dbReference type="OrthoDB" id="361532at2759"/>
<keyword evidence="4 6" id="KW-0472">Membrane</keyword>
<evidence type="ECO:0000256" key="4">
    <source>
        <dbReference type="ARBA" id="ARBA00023136"/>
    </source>
</evidence>
<reference evidence="7" key="3">
    <citation type="submission" date="2025-08" db="UniProtKB">
        <authorList>
            <consortium name="Ensembl"/>
        </authorList>
    </citation>
    <scope>IDENTIFICATION</scope>
</reference>
<evidence type="ECO:0000256" key="5">
    <source>
        <dbReference type="SAM" id="MobiDB-lite"/>
    </source>
</evidence>
<feature type="transmembrane region" description="Helical" evidence="6">
    <location>
        <begin position="97"/>
        <end position="119"/>
    </location>
</feature>
<name>H2XUY8_CIOIN</name>
<gene>
    <name evidence="7" type="primary">LOC100183220</name>
</gene>
<proteinExistence type="predicted"/>
<comment type="subcellular location">
    <subcellularLocation>
        <location evidence="1">Membrane</location>
        <topology evidence="1">Multi-pass membrane protein</topology>
    </subcellularLocation>
</comment>
<dbReference type="PANTHER" id="PTHR21676">
    <property type="entry name" value="PROTEIN STUM"/>
    <property type="match status" value="1"/>
</dbReference>
<reference evidence="8" key="1">
    <citation type="journal article" date="2002" name="Science">
        <title>The draft genome of Ciona intestinalis: insights into chordate and vertebrate origins.</title>
        <authorList>
            <person name="Dehal P."/>
            <person name="Satou Y."/>
            <person name="Campbell R.K."/>
            <person name="Chapman J."/>
            <person name="Degnan B."/>
            <person name="De Tomaso A."/>
            <person name="Davidson B."/>
            <person name="Di Gregorio A."/>
            <person name="Gelpke M."/>
            <person name="Goodstein D.M."/>
            <person name="Harafuji N."/>
            <person name="Hastings K.E."/>
            <person name="Ho I."/>
            <person name="Hotta K."/>
            <person name="Huang W."/>
            <person name="Kawashima T."/>
            <person name="Lemaire P."/>
            <person name="Martinez D."/>
            <person name="Meinertzhagen I.A."/>
            <person name="Necula S."/>
            <person name="Nonaka M."/>
            <person name="Putnam N."/>
            <person name="Rash S."/>
            <person name="Saiga H."/>
            <person name="Satake M."/>
            <person name="Terry A."/>
            <person name="Yamada L."/>
            <person name="Wang H.G."/>
            <person name="Awazu S."/>
            <person name="Azumi K."/>
            <person name="Boore J."/>
            <person name="Branno M."/>
            <person name="Chin-Bow S."/>
            <person name="DeSantis R."/>
            <person name="Doyle S."/>
            <person name="Francino P."/>
            <person name="Keys D.N."/>
            <person name="Haga S."/>
            <person name="Hayashi H."/>
            <person name="Hino K."/>
            <person name="Imai K.S."/>
            <person name="Inaba K."/>
            <person name="Kano S."/>
            <person name="Kobayashi K."/>
            <person name="Kobayashi M."/>
            <person name="Lee B.I."/>
            <person name="Makabe K.W."/>
            <person name="Manohar C."/>
            <person name="Matassi G."/>
            <person name="Medina M."/>
            <person name="Mochizuki Y."/>
            <person name="Mount S."/>
            <person name="Morishita T."/>
            <person name="Miura S."/>
            <person name="Nakayama A."/>
            <person name="Nishizaka S."/>
            <person name="Nomoto H."/>
            <person name="Ohta F."/>
            <person name="Oishi K."/>
            <person name="Rigoutsos I."/>
            <person name="Sano M."/>
            <person name="Sasaki A."/>
            <person name="Sasakura Y."/>
            <person name="Shoguchi E."/>
            <person name="Shin-i T."/>
            <person name="Spagnuolo A."/>
            <person name="Stainier D."/>
            <person name="Suzuki M.M."/>
            <person name="Tassy O."/>
            <person name="Takatori N."/>
            <person name="Tokuoka M."/>
            <person name="Yagi K."/>
            <person name="Yoshizaki F."/>
            <person name="Wada S."/>
            <person name="Zhang C."/>
            <person name="Hyatt P.D."/>
            <person name="Larimer F."/>
            <person name="Detter C."/>
            <person name="Doggett N."/>
            <person name="Glavina T."/>
            <person name="Hawkins T."/>
            <person name="Richardson P."/>
            <person name="Lucas S."/>
            <person name="Kohara Y."/>
            <person name="Levine M."/>
            <person name="Satoh N."/>
            <person name="Rokhsar D.S."/>
        </authorList>
    </citation>
    <scope>NUCLEOTIDE SEQUENCE [LARGE SCALE GENOMIC DNA]</scope>
</reference>
<dbReference type="InterPro" id="IPR026673">
    <property type="entry name" value="SPEC3/Stum"/>
</dbReference>
<dbReference type="InParanoid" id="H2XUY8"/>
<dbReference type="HOGENOM" id="CLU_139845_0_0_1"/>